<evidence type="ECO:0000313" key="5">
    <source>
        <dbReference type="EMBL" id="BCE68240.1"/>
    </source>
</evidence>
<protein>
    <recommendedName>
        <fullName evidence="3">Tyr recombinase domain-containing protein</fullName>
    </recommendedName>
</protein>
<accession>A0A810AX09</accession>
<organism evidence="5">
    <name type="scientific">Bradyrhizobium diazoefficiens</name>
    <dbReference type="NCBI Taxonomy" id="1355477"/>
    <lineage>
        <taxon>Bacteria</taxon>
        <taxon>Pseudomonadati</taxon>
        <taxon>Pseudomonadota</taxon>
        <taxon>Alphaproteobacteria</taxon>
        <taxon>Hyphomicrobiales</taxon>
        <taxon>Nitrobacteraceae</taxon>
        <taxon>Bradyrhizobium</taxon>
    </lineage>
</organism>
<dbReference type="SUPFAM" id="SSF56349">
    <property type="entry name" value="DNA breaking-rejoining enzymes"/>
    <property type="match status" value="1"/>
</dbReference>
<dbReference type="GO" id="GO:0003677">
    <property type="term" value="F:DNA binding"/>
    <property type="evidence" value="ECO:0007669"/>
    <property type="project" value="InterPro"/>
</dbReference>
<evidence type="ECO:0000313" key="4">
    <source>
        <dbReference type="EMBL" id="BCE59557.1"/>
    </source>
</evidence>
<evidence type="ECO:0000259" key="3">
    <source>
        <dbReference type="PROSITE" id="PS51898"/>
    </source>
</evidence>
<dbReference type="Gene3D" id="1.10.443.10">
    <property type="entry name" value="Intergrase catalytic core"/>
    <property type="match status" value="1"/>
</dbReference>
<dbReference type="EMBL" id="AP023096">
    <property type="protein sequence ID" value="BCE68240.1"/>
    <property type="molecule type" value="Genomic_DNA"/>
</dbReference>
<sequence length="416" mass="45930">MARKVRHSSLETRTARLKLAVRRKPYGGPSLARGVALLYRRNRTSGSWVLKASDGHGKYWTKVVAEADDFDESNGKTVLTFFEAQDVAKKLARGDNGSADNAPITVDSALKDYRRDLIARNANPYNAEHPRLHLSAALLSKPVALLTATELRKWRDSLLGTMAPSTINRTSRCLCAALALSAQHDDRIKNRDAWEVGLAGLPDAQEARNVIISDDKVREFIATAYGLDDKFGLLTETLATTGARPSQAVRLRVEDLHDHPVRPKLMMPKSAKGGGRNRSQKKIERYSVPITVQLAVRLKLAANGRAADAPLLTQSDGSPWDNNPGQNYHRQVDKVVTAIGLDPADVTMYCLRHSSIVRMLLQNIPIRVTASLHNTSVAMIEKHYSRYITEHSDDISRKALLLNELPTGENVVVLAS</sequence>
<dbReference type="AlphaFoldDB" id="A0A810AX09"/>
<dbReference type="PANTHER" id="PTHR30349">
    <property type="entry name" value="PHAGE INTEGRASE-RELATED"/>
    <property type="match status" value="1"/>
</dbReference>
<dbReference type="PROSITE" id="PS51898">
    <property type="entry name" value="TYR_RECOMBINASE"/>
    <property type="match status" value="1"/>
</dbReference>
<dbReference type="GO" id="GO:0006310">
    <property type="term" value="P:DNA recombination"/>
    <property type="evidence" value="ECO:0007669"/>
    <property type="project" value="UniProtKB-KW"/>
</dbReference>
<dbReference type="InterPro" id="IPR013762">
    <property type="entry name" value="Integrase-like_cat_sf"/>
</dbReference>
<reference evidence="4" key="1">
    <citation type="submission" date="2020-05" db="EMBL/GenBank/DDBJ databases">
        <title>Complete genome sequence of Bradyrhizobium diazoefficiens XF5 isolated from soybean nodule.</title>
        <authorList>
            <person name="Noda R."/>
            <person name="Kakizaki K."/>
            <person name="Minamisawa K."/>
        </authorList>
    </citation>
    <scope>NUCLEOTIDE SEQUENCE</scope>
    <source>
        <strain evidence="4">XF5</strain>
    </source>
</reference>
<dbReference type="InterPro" id="IPR050090">
    <property type="entry name" value="Tyrosine_recombinase_XerCD"/>
</dbReference>
<name>A0A810AX09_9BRAD</name>
<keyword evidence="1" id="KW-0229">DNA integration</keyword>
<proteinExistence type="predicted"/>
<feature type="domain" description="Tyr recombinase" evidence="3">
    <location>
        <begin position="207"/>
        <end position="402"/>
    </location>
</feature>
<reference evidence="5" key="2">
    <citation type="submission" date="2020-05" db="EMBL/GenBank/DDBJ databases">
        <title>Complete genome sequence of Bradyrhizobium diazoefficiens XF6 isolated from soybean nodule.</title>
        <authorList>
            <person name="Noda R."/>
            <person name="Kakizaki K."/>
            <person name="Minamisawa K."/>
        </authorList>
    </citation>
    <scope>NUCLEOTIDE SEQUENCE</scope>
    <source>
        <strain evidence="5">XF6</strain>
    </source>
</reference>
<dbReference type="EMBL" id="AP023095">
    <property type="protein sequence ID" value="BCE59557.1"/>
    <property type="molecule type" value="Genomic_DNA"/>
</dbReference>
<dbReference type="RefSeq" id="WP_182869436.1">
    <property type="nucleotide sequence ID" value="NZ_AP022638.1"/>
</dbReference>
<dbReference type="InterPro" id="IPR002104">
    <property type="entry name" value="Integrase_catalytic"/>
</dbReference>
<evidence type="ECO:0000256" key="2">
    <source>
        <dbReference type="ARBA" id="ARBA00023172"/>
    </source>
</evidence>
<dbReference type="PANTHER" id="PTHR30349:SF88">
    <property type="entry name" value="BLL1584 PROTEIN"/>
    <property type="match status" value="1"/>
</dbReference>
<gene>
    <name evidence="4" type="ORF">XF5B_70690</name>
    <name evidence="5" type="ORF">XF6B_70390</name>
</gene>
<evidence type="ECO:0000256" key="1">
    <source>
        <dbReference type="ARBA" id="ARBA00022908"/>
    </source>
</evidence>
<dbReference type="GO" id="GO:0015074">
    <property type="term" value="P:DNA integration"/>
    <property type="evidence" value="ECO:0007669"/>
    <property type="project" value="UniProtKB-KW"/>
</dbReference>
<keyword evidence="2" id="KW-0233">DNA recombination</keyword>
<dbReference type="InterPro" id="IPR011010">
    <property type="entry name" value="DNA_brk_join_enz"/>
</dbReference>